<evidence type="ECO:0000256" key="6">
    <source>
        <dbReference type="SAM" id="Coils"/>
    </source>
</evidence>
<evidence type="ECO:0000256" key="5">
    <source>
        <dbReference type="ARBA" id="ARBA00023089"/>
    </source>
</evidence>
<feature type="coiled-coil region" evidence="6">
    <location>
        <begin position="68"/>
        <end position="224"/>
    </location>
</feature>
<reference evidence="8 9" key="1">
    <citation type="submission" date="2024-11" db="EMBL/GenBank/DDBJ databases">
        <title>A near-complete genome assembly of Cinchona calisaya.</title>
        <authorList>
            <person name="Lian D.C."/>
            <person name="Zhao X.W."/>
            <person name="Wei L."/>
        </authorList>
    </citation>
    <scope>NUCLEOTIDE SEQUENCE [LARGE SCALE GENOMIC DNA]</scope>
    <source>
        <tissue evidence="8">Nenye</tissue>
    </source>
</reference>
<proteinExistence type="inferred from homology"/>
<keyword evidence="9" id="KW-1185">Reference proteome</keyword>
<dbReference type="AlphaFoldDB" id="A0ABD3APE7"/>
<dbReference type="GO" id="GO:0030154">
    <property type="term" value="P:cell differentiation"/>
    <property type="evidence" value="ECO:0007669"/>
    <property type="project" value="UniProtKB-KW"/>
</dbReference>
<evidence type="ECO:0000256" key="4">
    <source>
        <dbReference type="ARBA" id="ARBA00023054"/>
    </source>
</evidence>
<dbReference type="PANTHER" id="PTHR33405">
    <property type="entry name" value="PROTEIN FLX-LIKE 2"/>
    <property type="match status" value="1"/>
</dbReference>
<name>A0ABD3APE7_9GENT</name>
<feature type="region of interest" description="Disordered" evidence="7">
    <location>
        <begin position="286"/>
        <end position="308"/>
    </location>
</feature>
<evidence type="ECO:0000256" key="7">
    <source>
        <dbReference type="SAM" id="MobiDB-lite"/>
    </source>
</evidence>
<dbReference type="Proteomes" id="UP001630127">
    <property type="component" value="Unassembled WGS sequence"/>
</dbReference>
<comment type="similarity">
    <text evidence="1">Belongs to the FLX family.</text>
</comment>
<evidence type="ECO:0000256" key="3">
    <source>
        <dbReference type="ARBA" id="ARBA00022782"/>
    </source>
</evidence>
<keyword evidence="3" id="KW-0221">Differentiation</keyword>
<evidence type="ECO:0000256" key="2">
    <source>
        <dbReference type="ARBA" id="ARBA00022473"/>
    </source>
</evidence>
<evidence type="ECO:0000313" key="8">
    <source>
        <dbReference type="EMBL" id="KAL3532938.1"/>
    </source>
</evidence>
<evidence type="ECO:0000313" key="9">
    <source>
        <dbReference type="Proteomes" id="UP001630127"/>
    </source>
</evidence>
<protein>
    <recommendedName>
        <fullName evidence="10">Protein FLX-like 4</fullName>
    </recommendedName>
</protein>
<dbReference type="GO" id="GO:0009908">
    <property type="term" value="P:flower development"/>
    <property type="evidence" value="ECO:0007669"/>
    <property type="project" value="UniProtKB-KW"/>
</dbReference>
<gene>
    <name evidence="8" type="ORF">ACH5RR_006459</name>
</gene>
<keyword evidence="4 6" id="KW-0175">Coiled coil</keyword>
<dbReference type="PANTHER" id="PTHR33405:SF18">
    <property type="entry name" value="PROTEIN FLX-LIKE 4"/>
    <property type="match status" value="1"/>
</dbReference>
<evidence type="ECO:0008006" key="10">
    <source>
        <dbReference type="Google" id="ProtNLM"/>
    </source>
</evidence>
<comment type="caution">
    <text evidence="8">The sequence shown here is derived from an EMBL/GenBank/DDBJ whole genome shotgun (WGS) entry which is preliminary data.</text>
</comment>
<sequence length="308" mass="34120">MSSRKHIPPAYEGRSVPDPGFSRHSTLPAGHHPMEPLPPPERLDNRLAVRAVEIEQLAGDNRRLAATHVALRQDLVAAQQEIQKLAEHIRSMCTESDIQIRVLLDKIAKMEADIRAGESIKKELQQAHTEARSLALDRQKLTAQIQQASQELEKARADVKKLPEMHAELDNLRKEHRRLRITFEYEKGVNIEKVEKMQIMEKDMVGMAAEVERLRAEVVNVEKRAHAAYPYGGPYINPNALYLPPVHNTGGYVDNYGIPAVHMNAGAITPGVIPYGGSAAAAPITGAPTDAGGNPSWRDTYDASHAQR</sequence>
<dbReference type="EMBL" id="JBJUIK010000003">
    <property type="protein sequence ID" value="KAL3532938.1"/>
    <property type="molecule type" value="Genomic_DNA"/>
</dbReference>
<evidence type="ECO:0000256" key="1">
    <source>
        <dbReference type="ARBA" id="ARBA00005405"/>
    </source>
</evidence>
<dbReference type="InterPro" id="IPR040353">
    <property type="entry name" value="FLX/FLX-like"/>
</dbReference>
<keyword evidence="5" id="KW-0287">Flowering</keyword>
<organism evidence="8 9">
    <name type="scientific">Cinchona calisaya</name>
    <dbReference type="NCBI Taxonomy" id="153742"/>
    <lineage>
        <taxon>Eukaryota</taxon>
        <taxon>Viridiplantae</taxon>
        <taxon>Streptophyta</taxon>
        <taxon>Embryophyta</taxon>
        <taxon>Tracheophyta</taxon>
        <taxon>Spermatophyta</taxon>
        <taxon>Magnoliopsida</taxon>
        <taxon>eudicotyledons</taxon>
        <taxon>Gunneridae</taxon>
        <taxon>Pentapetalae</taxon>
        <taxon>asterids</taxon>
        <taxon>lamiids</taxon>
        <taxon>Gentianales</taxon>
        <taxon>Rubiaceae</taxon>
        <taxon>Cinchonoideae</taxon>
        <taxon>Cinchoneae</taxon>
        <taxon>Cinchona</taxon>
    </lineage>
</organism>
<feature type="region of interest" description="Disordered" evidence="7">
    <location>
        <begin position="1"/>
        <end position="41"/>
    </location>
</feature>
<keyword evidence="2" id="KW-0217">Developmental protein</keyword>
<accession>A0ABD3APE7</accession>